<evidence type="ECO:0000256" key="2">
    <source>
        <dbReference type="ARBA" id="ARBA00022643"/>
    </source>
</evidence>
<keyword evidence="6" id="KW-1185">Reference proteome</keyword>
<reference evidence="5 6" key="1">
    <citation type="submission" date="2024-05" db="EMBL/GenBank/DDBJ databases">
        <title>Genome sequence of Ponticoccus litoralis KCCM 90028.</title>
        <authorList>
            <person name="Kim J.M."/>
            <person name="Lee J.K."/>
            <person name="Choi B.J."/>
            <person name="Bayburt H."/>
            <person name="Baek J.H."/>
            <person name="Jeon C.O."/>
        </authorList>
    </citation>
    <scope>NUCLEOTIDE SEQUENCE [LARGE SCALE GENOMIC DNA]</scope>
    <source>
        <strain evidence="5 6">KCCM 90028</strain>
    </source>
</reference>
<dbReference type="RefSeq" id="WP_347167230.1">
    <property type="nucleotide sequence ID" value="NZ_JBDNCH010000002.1"/>
</dbReference>
<feature type="domain" description="Nitroreductase" evidence="4">
    <location>
        <begin position="13"/>
        <end position="200"/>
    </location>
</feature>
<comment type="caution">
    <text evidence="5">The sequence shown here is derived from an EMBL/GenBank/DDBJ whole genome shotgun (WGS) entry which is preliminary data.</text>
</comment>
<sequence>MTETDAERLGRLLRSRYSCRAFAPRPVEPALIDAALADAQHVASWCNSQPWQVIACGAPETARLAEALYAHVAEAPHASDIPFPTAYEGAYRDRRRRCGWQLYEAVGVQKGDRAASARQMRENFRFFGAPQLLLITTPVALGTYGVLDCGAYVSALLTALTARGIGSCAMASIAGFAPFVRDWFDLAGDRDVLCGIAVGYPDADHPANGFRTERAAPGEVVDWR</sequence>
<dbReference type="EMBL" id="JBDNCH010000002">
    <property type="protein sequence ID" value="MEN9062236.1"/>
    <property type="molecule type" value="Genomic_DNA"/>
</dbReference>
<protein>
    <submittedName>
        <fullName evidence="5">Nitroreductase family protein</fullName>
    </submittedName>
</protein>
<organism evidence="5 6">
    <name type="scientific">Ponticoccus litoralis</name>
    <dbReference type="NCBI Taxonomy" id="422297"/>
    <lineage>
        <taxon>Bacteria</taxon>
        <taxon>Pseudomonadati</taxon>
        <taxon>Pseudomonadota</taxon>
        <taxon>Alphaproteobacteria</taxon>
        <taxon>Rhodobacterales</taxon>
        <taxon>Roseobacteraceae</taxon>
        <taxon>Ponticoccus</taxon>
    </lineage>
</organism>
<accession>A0AAW9SPX5</accession>
<dbReference type="PANTHER" id="PTHR23026">
    <property type="entry name" value="NADPH NITROREDUCTASE"/>
    <property type="match status" value="1"/>
</dbReference>
<keyword evidence="1" id="KW-0285">Flavoprotein</keyword>
<dbReference type="Proteomes" id="UP001428774">
    <property type="component" value="Unassembled WGS sequence"/>
</dbReference>
<dbReference type="GO" id="GO:0016491">
    <property type="term" value="F:oxidoreductase activity"/>
    <property type="evidence" value="ECO:0007669"/>
    <property type="project" value="UniProtKB-KW"/>
</dbReference>
<name>A0AAW9SPX5_9RHOB</name>
<evidence type="ECO:0000313" key="5">
    <source>
        <dbReference type="EMBL" id="MEN9062236.1"/>
    </source>
</evidence>
<dbReference type="Pfam" id="PF00881">
    <property type="entry name" value="Nitroreductase"/>
    <property type="match status" value="1"/>
</dbReference>
<dbReference type="InterPro" id="IPR000415">
    <property type="entry name" value="Nitroreductase-like"/>
</dbReference>
<evidence type="ECO:0000256" key="1">
    <source>
        <dbReference type="ARBA" id="ARBA00022630"/>
    </source>
</evidence>
<evidence type="ECO:0000313" key="6">
    <source>
        <dbReference type="Proteomes" id="UP001428774"/>
    </source>
</evidence>
<keyword evidence="3" id="KW-0560">Oxidoreductase</keyword>
<dbReference type="InterPro" id="IPR029479">
    <property type="entry name" value="Nitroreductase"/>
</dbReference>
<keyword evidence="2" id="KW-0288">FMN</keyword>
<evidence type="ECO:0000259" key="4">
    <source>
        <dbReference type="Pfam" id="PF00881"/>
    </source>
</evidence>
<dbReference type="AlphaFoldDB" id="A0AAW9SPX5"/>
<dbReference type="InterPro" id="IPR050627">
    <property type="entry name" value="Nitroreductase/BluB"/>
</dbReference>
<dbReference type="Gene3D" id="3.40.109.10">
    <property type="entry name" value="NADH Oxidase"/>
    <property type="match status" value="1"/>
</dbReference>
<dbReference type="SUPFAM" id="SSF55469">
    <property type="entry name" value="FMN-dependent nitroreductase-like"/>
    <property type="match status" value="1"/>
</dbReference>
<evidence type="ECO:0000256" key="3">
    <source>
        <dbReference type="ARBA" id="ARBA00023002"/>
    </source>
</evidence>
<gene>
    <name evidence="5" type="ORF">ABFB10_15780</name>
</gene>
<dbReference type="PANTHER" id="PTHR23026:SF90">
    <property type="entry name" value="IODOTYROSINE DEIODINASE 1"/>
    <property type="match status" value="1"/>
</dbReference>
<proteinExistence type="predicted"/>